<dbReference type="RefSeq" id="XP_003848999.1">
    <property type="nucleotide sequence ID" value="XM_003848951.1"/>
</dbReference>
<proteinExistence type="predicted"/>
<dbReference type="EMBL" id="CM001205">
    <property type="protein sequence ID" value="EGP83975.1"/>
    <property type="molecule type" value="Genomic_DNA"/>
</dbReference>
<name>F9XKW9_ZYMTI</name>
<organism evidence="1 2">
    <name type="scientific">Zymoseptoria tritici (strain CBS 115943 / IPO323)</name>
    <name type="common">Speckled leaf blotch fungus</name>
    <name type="synonym">Septoria tritici</name>
    <dbReference type="NCBI Taxonomy" id="336722"/>
    <lineage>
        <taxon>Eukaryota</taxon>
        <taxon>Fungi</taxon>
        <taxon>Dikarya</taxon>
        <taxon>Ascomycota</taxon>
        <taxon>Pezizomycotina</taxon>
        <taxon>Dothideomycetes</taxon>
        <taxon>Dothideomycetidae</taxon>
        <taxon>Mycosphaerellales</taxon>
        <taxon>Mycosphaerellaceae</taxon>
        <taxon>Zymoseptoria</taxon>
    </lineage>
</organism>
<accession>F9XKW9</accession>
<dbReference type="InParanoid" id="F9XKW9"/>
<dbReference type="Proteomes" id="UP000008062">
    <property type="component" value="Chromosome 10"/>
</dbReference>
<dbReference type="GeneID" id="13398325"/>
<gene>
    <name evidence="1" type="ORF">MYCGRDRAFT_48544</name>
</gene>
<dbReference type="HOGENOM" id="CLU_2910618_0_0_1"/>
<feature type="non-terminal residue" evidence="1">
    <location>
        <position position="1"/>
    </location>
</feature>
<protein>
    <submittedName>
        <fullName evidence="1">Uncharacterized protein</fullName>
    </submittedName>
</protein>
<sequence length="62" mass="6981">EAIRYLFGNMRALTDLVIRHFSLVRGDNTRNADLVDLTGYPLPNEGPYDCVILVFGLARTKV</sequence>
<keyword evidence="2" id="KW-1185">Reference proteome</keyword>
<reference evidence="1 2" key="1">
    <citation type="journal article" date="2011" name="PLoS Genet.">
        <title>Finished genome of the fungal wheat pathogen Mycosphaerella graminicola reveals dispensome structure, chromosome plasticity, and stealth pathogenesis.</title>
        <authorList>
            <person name="Goodwin S.B."/>
            <person name="Ben M'barek S."/>
            <person name="Dhillon B."/>
            <person name="Wittenberg A.H.J."/>
            <person name="Crane C.F."/>
            <person name="Hane J.K."/>
            <person name="Foster A.J."/>
            <person name="Van der Lee T.A.J."/>
            <person name="Grimwood J."/>
            <person name="Aerts A."/>
            <person name="Antoniw J."/>
            <person name="Bailey A."/>
            <person name="Bluhm B."/>
            <person name="Bowler J."/>
            <person name="Bristow J."/>
            <person name="van der Burgt A."/>
            <person name="Canto-Canche B."/>
            <person name="Churchill A.C.L."/>
            <person name="Conde-Ferraez L."/>
            <person name="Cools H.J."/>
            <person name="Coutinho P.M."/>
            <person name="Csukai M."/>
            <person name="Dehal P."/>
            <person name="De Wit P."/>
            <person name="Donzelli B."/>
            <person name="van de Geest H.C."/>
            <person name="van Ham R.C.H.J."/>
            <person name="Hammond-Kosack K.E."/>
            <person name="Henrissat B."/>
            <person name="Kilian A."/>
            <person name="Kobayashi A.K."/>
            <person name="Koopmann E."/>
            <person name="Kourmpetis Y."/>
            <person name="Kuzniar A."/>
            <person name="Lindquist E."/>
            <person name="Lombard V."/>
            <person name="Maliepaard C."/>
            <person name="Martins N."/>
            <person name="Mehrabi R."/>
            <person name="Nap J.P.H."/>
            <person name="Ponomarenko A."/>
            <person name="Rudd J.J."/>
            <person name="Salamov A."/>
            <person name="Schmutz J."/>
            <person name="Schouten H.J."/>
            <person name="Shapiro H."/>
            <person name="Stergiopoulos I."/>
            <person name="Torriani S.F.F."/>
            <person name="Tu H."/>
            <person name="de Vries R.P."/>
            <person name="Waalwijk C."/>
            <person name="Ware S.B."/>
            <person name="Wiebenga A."/>
            <person name="Zwiers L.-H."/>
            <person name="Oliver R.P."/>
            <person name="Grigoriev I.V."/>
            <person name="Kema G.H.J."/>
        </authorList>
    </citation>
    <scope>NUCLEOTIDE SEQUENCE [LARGE SCALE GENOMIC DNA]</scope>
    <source>
        <strain evidence="2">CBS 115943 / IPO323</strain>
    </source>
</reference>
<dbReference type="AlphaFoldDB" id="F9XKW9"/>
<evidence type="ECO:0000313" key="1">
    <source>
        <dbReference type="EMBL" id="EGP83975.1"/>
    </source>
</evidence>
<evidence type="ECO:0000313" key="2">
    <source>
        <dbReference type="Proteomes" id="UP000008062"/>
    </source>
</evidence>
<dbReference type="KEGG" id="ztr:MYCGRDRAFT_48544"/>